<evidence type="ECO:0000256" key="2">
    <source>
        <dbReference type="ARBA" id="ARBA00022525"/>
    </source>
</evidence>
<dbReference type="InterPro" id="IPR012334">
    <property type="entry name" value="Pectin_lyas_fold"/>
</dbReference>
<evidence type="ECO:0000313" key="8">
    <source>
        <dbReference type="Proteomes" id="UP001056336"/>
    </source>
</evidence>
<protein>
    <submittedName>
        <fullName evidence="7">Right-handed parallel beta-helix repeat-containing protein</fullName>
    </submittedName>
</protein>
<sequence length="825" mass="84614">MTAGGSDSGTITTHVIAKDTFNRSVSSGFGTADLGGIYTNPNPANSGTYVSAGKAIIGGLQPGKSFGAWLPGASAKDELSQIDLTLPTIDSQKSGLYVALETRHQSDGRAYRGKIYIDANGKAALNISRTATGSTETGLGDAALPFAVRSGETLTVQTQVVGTNPTRVSVRAFPAGTTAPAWQLGVSDASTAQVTAAGSVGEWGHMSTAGTSRPFALSAFQAWELGTAPVTTPPTSSAAPSTSAATSSAAPSTSATKTTAPSTTKASSTAPSTTSPAPTSTPPVTPPSSGSVGSVAVGAAQYAVPSGAVFVSPSGSDSAAGSQSAPLRTVQAAVNKAAAGGTVVVRAGTYHETVSITKANLTVQAYPGEAVWFDGSSVVSGWTKSGSSWVHSGWTNEFDHSASFTTGKNDASFIDPAYPLAAWPDQTFVNGTELDQVSKANAAGTFAVDYSANTLTLGSDPAGKEVRSSDLAKAFLVTGNGVTLQGFGVRRYGTPVPMMGAILLYGGSDTARNLVVSDNASQSLSLMKANNKVDHLSISDSGMTGIHGNEADNTLISNTYITGSNREHFKRSPTCGGIKITRSVGITIVNNSTVDNNSTGIWLDESVRNFTIANNTSTGNTKGMTLELSDTGIVANNKVVGGEYGILIMDTGNVRVFNNSVKAATSREIAFIQDARRQAASGAVGRDPRMPVPDPSCPWLLRNITLANNVLDTTGTYQLMVQDQQTNIPADKMNLSINGNLFTARSGNSAMPVAWGQSDNRTMTMYPVVSDFDSAKGMKNLQTAASSAAKKASVSSIDASAVPLPADVAKVIGVPTGTKKIGTFN</sequence>
<dbReference type="InterPro" id="IPR039448">
    <property type="entry name" value="Beta_helix"/>
</dbReference>
<dbReference type="SUPFAM" id="SSF51126">
    <property type="entry name" value="Pectin lyase-like"/>
    <property type="match status" value="1"/>
</dbReference>
<evidence type="ECO:0000259" key="6">
    <source>
        <dbReference type="Pfam" id="PF13229"/>
    </source>
</evidence>
<dbReference type="SMART" id="SM00710">
    <property type="entry name" value="PbH1"/>
    <property type="match status" value="4"/>
</dbReference>
<evidence type="ECO:0000256" key="4">
    <source>
        <dbReference type="SAM" id="MobiDB-lite"/>
    </source>
</evidence>
<evidence type="ECO:0000313" key="7">
    <source>
        <dbReference type="EMBL" id="UQX89367.1"/>
    </source>
</evidence>
<dbReference type="Gene3D" id="2.160.20.10">
    <property type="entry name" value="Single-stranded right-handed beta-helix, Pectin lyase-like"/>
    <property type="match status" value="2"/>
</dbReference>
<dbReference type="InterPro" id="IPR011050">
    <property type="entry name" value="Pectin_lyase_fold/virulence"/>
</dbReference>
<dbReference type="Proteomes" id="UP001056336">
    <property type="component" value="Chromosome"/>
</dbReference>
<reference evidence="7" key="2">
    <citation type="submission" date="2022-05" db="EMBL/GenBank/DDBJ databases">
        <authorList>
            <person name="Kim J.-S."/>
            <person name="Lee K."/>
            <person name="Suh M."/>
            <person name="Eom M."/>
            <person name="Kim J.-S."/>
            <person name="Kim D.-S."/>
            <person name="Ko S.-H."/>
            <person name="Shin Y."/>
            <person name="Lee J.-S."/>
        </authorList>
    </citation>
    <scope>NUCLEOTIDE SEQUENCE</scope>
    <source>
        <strain evidence="7">N237</strain>
    </source>
</reference>
<comment type="subcellular location">
    <subcellularLocation>
        <location evidence="1">Secreted</location>
    </subcellularLocation>
</comment>
<evidence type="ECO:0000256" key="3">
    <source>
        <dbReference type="ARBA" id="ARBA00022729"/>
    </source>
</evidence>
<gene>
    <name evidence="7" type="ORF">M6D93_05020</name>
</gene>
<keyword evidence="8" id="KW-1185">Reference proteome</keyword>
<reference evidence="7" key="1">
    <citation type="journal article" date="2018" name="Int. J. Syst. Evol. Microbiol.">
        <title>Jatrophihabitans telluris sp. nov., isolated from sediment soil of lava forest wetlands and the emended description of the genus Jatrophihabitans.</title>
        <authorList>
            <person name="Lee K.C."/>
            <person name="Suh M.K."/>
            <person name="Eom M.K."/>
            <person name="Kim K.K."/>
            <person name="Kim J.S."/>
            <person name="Kim D.S."/>
            <person name="Ko S.H."/>
            <person name="Shin Y.K."/>
            <person name="Lee J.S."/>
        </authorList>
    </citation>
    <scope>NUCLEOTIDE SEQUENCE</scope>
    <source>
        <strain evidence="7">N237</strain>
    </source>
</reference>
<feature type="domain" description="DUF1565" evidence="5">
    <location>
        <begin position="314"/>
        <end position="353"/>
    </location>
</feature>
<feature type="domain" description="Right handed beta helix" evidence="6">
    <location>
        <begin position="501"/>
        <end position="660"/>
    </location>
</feature>
<evidence type="ECO:0000259" key="5">
    <source>
        <dbReference type="Pfam" id="PF07602"/>
    </source>
</evidence>
<dbReference type="Pfam" id="PF13229">
    <property type="entry name" value="Beta_helix"/>
    <property type="match status" value="1"/>
</dbReference>
<dbReference type="EMBL" id="CP097332">
    <property type="protein sequence ID" value="UQX89367.1"/>
    <property type="molecule type" value="Genomic_DNA"/>
</dbReference>
<name>A0ABY4R214_9ACTN</name>
<evidence type="ECO:0000256" key="1">
    <source>
        <dbReference type="ARBA" id="ARBA00004613"/>
    </source>
</evidence>
<keyword evidence="3" id="KW-0732">Signal</keyword>
<feature type="compositionally biased region" description="Low complexity" evidence="4">
    <location>
        <begin position="231"/>
        <end position="278"/>
    </location>
</feature>
<dbReference type="Pfam" id="PF07602">
    <property type="entry name" value="DUF1565"/>
    <property type="match status" value="1"/>
</dbReference>
<dbReference type="RefSeq" id="WP_249773263.1">
    <property type="nucleotide sequence ID" value="NZ_CP097332.1"/>
</dbReference>
<feature type="region of interest" description="Disordered" evidence="4">
    <location>
        <begin position="231"/>
        <end position="292"/>
    </location>
</feature>
<accession>A0ABY4R214</accession>
<dbReference type="PANTHER" id="PTHR40088">
    <property type="entry name" value="PECTATE LYASE (EUROFUNG)"/>
    <property type="match status" value="1"/>
</dbReference>
<keyword evidence="2" id="KW-0964">Secreted</keyword>
<dbReference type="InterPro" id="IPR052052">
    <property type="entry name" value="Polysaccharide_Lyase_9"/>
</dbReference>
<organism evidence="7 8">
    <name type="scientific">Jatrophihabitans telluris</name>
    <dbReference type="NCBI Taxonomy" id="2038343"/>
    <lineage>
        <taxon>Bacteria</taxon>
        <taxon>Bacillati</taxon>
        <taxon>Actinomycetota</taxon>
        <taxon>Actinomycetes</taxon>
        <taxon>Jatrophihabitantales</taxon>
        <taxon>Jatrophihabitantaceae</taxon>
        <taxon>Jatrophihabitans</taxon>
    </lineage>
</organism>
<proteinExistence type="predicted"/>
<dbReference type="PANTHER" id="PTHR40088:SF2">
    <property type="entry name" value="SECRETED SUGAR HYDROLASE"/>
    <property type="match status" value="1"/>
</dbReference>
<dbReference type="InterPro" id="IPR006626">
    <property type="entry name" value="PbH1"/>
</dbReference>
<dbReference type="InterPro" id="IPR011459">
    <property type="entry name" value="DUF1565"/>
</dbReference>